<reference evidence="4" key="1">
    <citation type="submission" date="2023-06" db="EMBL/GenBank/DDBJ databases">
        <authorList>
            <person name="Kurt Z."/>
        </authorList>
    </citation>
    <scope>NUCLEOTIDE SEQUENCE</scope>
</reference>
<dbReference type="PRINTS" id="PR00019">
    <property type="entry name" value="LEURICHRPT"/>
</dbReference>
<dbReference type="InterPro" id="IPR025875">
    <property type="entry name" value="Leu-rich_rpt_4"/>
</dbReference>
<dbReference type="InterPro" id="IPR003591">
    <property type="entry name" value="Leu-rich_rpt_typical-subtyp"/>
</dbReference>
<dbReference type="Pfam" id="PF12799">
    <property type="entry name" value="LRR_4"/>
    <property type="match status" value="1"/>
</dbReference>
<dbReference type="SMART" id="SM00369">
    <property type="entry name" value="LRR_TYP"/>
    <property type="match status" value="6"/>
</dbReference>
<dbReference type="InterPro" id="IPR032675">
    <property type="entry name" value="LRR_dom_sf"/>
</dbReference>
<keyword evidence="6" id="KW-1185">Reference proteome</keyword>
<dbReference type="Proteomes" id="UP001642409">
    <property type="component" value="Unassembled WGS sequence"/>
</dbReference>
<sequence>MEGRSPQQCKSFYNNKIKPIEKRMYQLSNNPVSLTAVALKNLLCLKFYDKEQVRLHQTLTSSYHNLYSLLFALIRFMIPRTAAEWSQIFPFINCSTRSYHQSSQFRVKLIHIVIQIIIRSVSQTKVQLQRNIYKYQIHTNFAMTNISDEYILVKYQNQIQQNELTIKDDNDINCLNFVNQTQIKILKLYRCCNINKLMSLEHLNELTIQSSKINENIQIQAPKLYKLDLSCNNLTQVNAFYSLLTITSLDLSYNQLTNIDVISSLVNLKELILSGNEQLNISPLSNMRQLIKLQLNSIGLLNLDLLKQLSGLQELQLSLNRGLNLSSIQYLTNLKILDLSNNQLENISELQNLIHLVELNLSVNQLNNVIDLKNMIQLCKLNLSCNNIIQITPLLSLQTIQSLNLSQNLCIDLQPISQMIWLNDLEIRSNNLQNSTLLLPLINLQKLDISENDEIHEIQSLDKLTNLVELNLSQTNLQQKGISSLSKLVNLKKLHLSFNQLSDVSALSALTSMQELNLTYNTLQNLNDLQNMTNLQTLVLLGNSGINISKLKNFINITELCLHDLGLKEVDVLQCLYKIDNLTLTQNELIEVCALRNMHKLIILDVRFNRIQSFIPILHQQFQYLRTDDQSEQTPEEIIKSKKVHEIYKLNNILCRCGEIKKINHLFADFKQLVTKQLKLLNLQQNELLNKTICLFKSINIQSFQ</sequence>
<dbReference type="InterPro" id="IPR001611">
    <property type="entry name" value="Leu-rich_rpt"/>
</dbReference>
<proteinExistence type="predicted"/>
<dbReference type="Pfam" id="PF13855">
    <property type="entry name" value="LRR_8"/>
    <property type="match status" value="1"/>
</dbReference>
<dbReference type="EMBL" id="CAXDID020000097">
    <property type="protein sequence ID" value="CAL6025109.1"/>
    <property type="molecule type" value="Genomic_DNA"/>
</dbReference>
<evidence type="ECO:0000259" key="3">
    <source>
        <dbReference type="PROSITE" id="PS51294"/>
    </source>
</evidence>
<dbReference type="SUPFAM" id="SSF52058">
    <property type="entry name" value="L domain-like"/>
    <property type="match status" value="2"/>
</dbReference>
<dbReference type="PROSITE" id="PS51294">
    <property type="entry name" value="HTH_MYB"/>
    <property type="match status" value="1"/>
</dbReference>
<feature type="domain" description="HTH myb-type" evidence="3">
    <location>
        <begin position="1"/>
        <end position="21"/>
    </location>
</feature>
<keyword evidence="2" id="KW-0677">Repeat</keyword>
<dbReference type="InterPro" id="IPR050836">
    <property type="entry name" value="SDS22/Internalin_LRR"/>
</dbReference>
<dbReference type="PANTHER" id="PTHR46652:SF3">
    <property type="entry name" value="LEUCINE-RICH REPEAT-CONTAINING PROTEIN 9"/>
    <property type="match status" value="1"/>
</dbReference>
<dbReference type="AlphaFoldDB" id="A0AA86QYJ3"/>
<evidence type="ECO:0000256" key="2">
    <source>
        <dbReference type="ARBA" id="ARBA00022737"/>
    </source>
</evidence>
<accession>A0AA86QYJ3</accession>
<dbReference type="EMBL" id="CATOUU010001010">
    <property type="protein sequence ID" value="CAI9966975.1"/>
    <property type="molecule type" value="Genomic_DNA"/>
</dbReference>
<gene>
    <name evidence="5" type="ORF">HINF_LOCUS29947</name>
    <name evidence="4" type="ORF">HINF_LOCUS54620</name>
</gene>
<dbReference type="SMART" id="SM00365">
    <property type="entry name" value="LRR_SD22"/>
    <property type="match status" value="6"/>
</dbReference>
<comment type="caution">
    <text evidence="4">The sequence shown here is derived from an EMBL/GenBank/DDBJ whole genome shotgun (WGS) entry which is preliminary data.</text>
</comment>
<name>A0AA86QYJ3_9EUKA</name>
<evidence type="ECO:0000313" key="6">
    <source>
        <dbReference type="Proteomes" id="UP001642409"/>
    </source>
</evidence>
<evidence type="ECO:0000313" key="4">
    <source>
        <dbReference type="EMBL" id="CAI9966975.1"/>
    </source>
</evidence>
<dbReference type="PROSITE" id="PS51450">
    <property type="entry name" value="LRR"/>
    <property type="match status" value="8"/>
</dbReference>
<dbReference type="Gene3D" id="3.80.10.10">
    <property type="entry name" value="Ribonuclease Inhibitor"/>
    <property type="match status" value="2"/>
</dbReference>
<dbReference type="PANTHER" id="PTHR46652">
    <property type="entry name" value="LEUCINE-RICH REPEAT AND IQ DOMAIN-CONTAINING PROTEIN 1-RELATED"/>
    <property type="match status" value="1"/>
</dbReference>
<evidence type="ECO:0000256" key="1">
    <source>
        <dbReference type="ARBA" id="ARBA00022614"/>
    </source>
</evidence>
<reference evidence="5 6" key="2">
    <citation type="submission" date="2024-07" db="EMBL/GenBank/DDBJ databases">
        <authorList>
            <person name="Akdeniz Z."/>
        </authorList>
    </citation>
    <scope>NUCLEOTIDE SEQUENCE [LARGE SCALE GENOMIC DNA]</scope>
</reference>
<evidence type="ECO:0000313" key="5">
    <source>
        <dbReference type="EMBL" id="CAL6025109.1"/>
    </source>
</evidence>
<dbReference type="SMART" id="SM00364">
    <property type="entry name" value="LRR_BAC"/>
    <property type="match status" value="5"/>
</dbReference>
<dbReference type="InterPro" id="IPR017930">
    <property type="entry name" value="Myb_dom"/>
</dbReference>
<keyword evidence="1" id="KW-0433">Leucine-rich repeat</keyword>
<organism evidence="4">
    <name type="scientific">Hexamita inflata</name>
    <dbReference type="NCBI Taxonomy" id="28002"/>
    <lineage>
        <taxon>Eukaryota</taxon>
        <taxon>Metamonada</taxon>
        <taxon>Diplomonadida</taxon>
        <taxon>Hexamitidae</taxon>
        <taxon>Hexamitinae</taxon>
        <taxon>Hexamita</taxon>
    </lineage>
</organism>
<protein>
    <submittedName>
        <fullName evidence="4">Leucine-rich repeat domain-containing protein</fullName>
    </submittedName>
    <submittedName>
        <fullName evidence="5">Leucine-rich_repeat domain-containing protein</fullName>
    </submittedName>
</protein>